<reference evidence="1 2" key="1">
    <citation type="submission" date="2019-08" db="EMBL/GenBank/DDBJ databases">
        <title>In-depth cultivation of the pig gut microbiome towards novel bacterial diversity and tailored functional studies.</title>
        <authorList>
            <person name="Wylensek D."/>
            <person name="Hitch T.C.A."/>
            <person name="Clavel T."/>
        </authorList>
    </citation>
    <scope>NUCLEOTIDE SEQUENCE [LARGE SCALE GENOMIC DNA]</scope>
    <source>
        <strain evidence="1 2">LKV-178-WT-2G</strain>
    </source>
</reference>
<proteinExistence type="predicted"/>
<comment type="caution">
    <text evidence="1">The sequence shown here is derived from an EMBL/GenBank/DDBJ whole genome shotgun (WGS) entry which is preliminary data.</text>
</comment>
<sequence length="288" mass="34207">MPAAENKKYLDIIERLRPFDDIFMRILFKDNKELVQRILNILLNRTDIKIRKYEIQKDMKQILSRSIIPDIVIEDTDGNIYDIEVERSAKKAPVERLRYYASVLDVEYAKKSIKFDEIRNIHILFITEEDYYHKGYPVYHIQRTIKELNHCPFKDRMNLYYVNGQYRNQDELGYLMHDFSCSDYQKMVIEELRESVRKIKTREKEKQEMCELLEEFAKSERAQGRLEGKREGILEGKLEGKREGQREEKISLAVNMTKMGFNLETISQALNCSIDSVKELLASKKLSV</sequence>
<dbReference type="Proteomes" id="UP000470082">
    <property type="component" value="Unassembled WGS sequence"/>
</dbReference>
<accession>A0A7X2N491</accession>
<dbReference type="AlphaFoldDB" id="A0A7X2N491"/>
<gene>
    <name evidence="1" type="ORF">FYJ50_08605</name>
</gene>
<protein>
    <submittedName>
        <fullName evidence="1">Rpn family recombination-promoting nuclease/putative transposase</fullName>
    </submittedName>
</protein>
<name>A0A7X2N491_9FIRM</name>
<dbReference type="NCBIfam" id="TIGR01784">
    <property type="entry name" value="T_den_put_tspse"/>
    <property type="match status" value="1"/>
</dbReference>
<dbReference type="InterPro" id="IPR010106">
    <property type="entry name" value="RpnA"/>
</dbReference>
<organism evidence="1 2">
    <name type="scientific">Floccifex porci</name>
    <dbReference type="NCBI Taxonomy" id="2606629"/>
    <lineage>
        <taxon>Bacteria</taxon>
        <taxon>Bacillati</taxon>
        <taxon>Bacillota</taxon>
        <taxon>Erysipelotrichia</taxon>
        <taxon>Erysipelotrichales</taxon>
        <taxon>Erysipelotrichaceae</taxon>
        <taxon>Floccifex</taxon>
    </lineage>
</organism>
<dbReference type="RefSeq" id="WP_154461089.1">
    <property type="nucleotide sequence ID" value="NZ_VUMM01000021.1"/>
</dbReference>
<keyword evidence="2" id="KW-1185">Reference proteome</keyword>
<evidence type="ECO:0000313" key="2">
    <source>
        <dbReference type="Proteomes" id="UP000470082"/>
    </source>
</evidence>
<dbReference type="Pfam" id="PF12784">
    <property type="entry name" value="PDDEXK_2"/>
    <property type="match status" value="1"/>
</dbReference>
<dbReference type="EMBL" id="VUMM01000021">
    <property type="protein sequence ID" value="MSS02145.1"/>
    <property type="molecule type" value="Genomic_DNA"/>
</dbReference>
<evidence type="ECO:0000313" key="1">
    <source>
        <dbReference type="EMBL" id="MSS02145.1"/>
    </source>
</evidence>